<keyword evidence="4" id="KW-1185">Reference proteome</keyword>
<evidence type="ECO:0000313" key="1">
    <source>
        <dbReference type="EMBL" id="EWS77993.1"/>
    </source>
</evidence>
<dbReference type="STRING" id="1444770.AF72_07660"/>
<sequence>MACTIEAKYPWGWLLLAMLALVDNVMAMDRLQMRAWEATLDAYVAAVRWSNFEDAEEMLDPAYRLTHSLTDLEHSRYAQVQVSSYRELRTSLQADGMVLREVEIGVVGRNSQAERKVRCTERWRWDTGRKQWWLVSGLPDLWQGE</sequence>
<dbReference type="PATRIC" id="fig|1444770.3.peg.1819"/>
<evidence type="ECO:0008006" key="5">
    <source>
        <dbReference type="Google" id="ProtNLM"/>
    </source>
</evidence>
<dbReference type="KEGG" id="xtw:AB672_05825"/>
<evidence type="ECO:0000313" key="4">
    <source>
        <dbReference type="Proteomes" id="UP001430701"/>
    </source>
</evidence>
<reference evidence="1 3" key="1">
    <citation type="journal article" date="2014" name="Genome Announc.">
        <title>Draft Genome Sequence of Xylella fastidiosa Pear Leaf Scorch Strain in Taiwan.</title>
        <authorList>
            <person name="Su C.C."/>
            <person name="Deng W.L."/>
            <person name="Jan F.J."/>
            <person name="Chang C.J."/>
            <person name="Huang H."/>
            <person name="Chen J."/>
        </authorList>
    </citation>
    <scope>NUCLEOTIDE SEQUENCE [LARGE SCALE GENOMIC DNA]</scope>
    <source>
        <strain evidence="1 3">PLS229</strain>
    </source>
</reference>
<comment type="caution">
    <text evidence="1">The sequence shown here is derived from an EMBL/GenBank/DDBJ whole genome shotgun (WGS) entry which is preliminary data.</text>
</comment>
<dbReference type="Proteomes" id="UP000020406">
    <property type="component" value="Unassembled WGS sequence"/>
</dbReference>
<dbReference type="Proteomes" id="UP001430701">
    <property type="component" value="Unassembled WGS sequence"/>
</dbReference>
<reference evidence="2" key="2">
    <citation type="submission" date="2021-11" db="EMBL/GenBank/DDBJ databases">
        <title>Genome sequence of Xylella taiwanensis PLS432.</title>
        <authorList>
            <person name="Weng L.-W."/>
            <person name="Su C.-C."/>
            <person name="Tsai C.-W."/>
            <person name="Kuo C.-H."/>
        </authorList>
    </citation>
    <scope>NUCLEOTIDE SEQUENCE</scope>
    <source>
        <strain evidence="2">PLS432</strain>
    </source>
</reference>
<evidence type="ECO:0000313" key="2">
    <source>
        <dbReference type="EMBL" id="MCD8473901.1"/>
    </source>
</evidence>
<dbReference type="eggNOG" id="ENOG5032RMU">
    <property type="taxonomic scope" value="Bacteria"/>
</dbReference>
<evidence type="ECO:0000313" key="3">
    <source>
        <dbReference type="Proteomes" id="UP000020406"/>
    </source>
</evidence>
<protein>
    <recommendedName>
        <fullName evidence="5">DUF4440 domain-containing protein</fullName>
    </recommendedName>
</protein>
<dbReference type="GeneID" id="68900801"/>
<name>Z9JJ55_9GAMM</name>
<proteinExistence type="predicted"/>
<dbReference type="EMBL" id="JDSQ01000011">
    <property type="protein sequence ID" value="EWS77993.1"/>
    <property type="molecule type" value="Genomic_DNA"/>
</dbReference>
<organism evidence="1 3">
    <name type="scientific">Xylella taiwanensis</name>
    <dbReference type="NCBI Taxonomy" id="1444770"/>
    <lineage>
        <taxon>Bacteria</taxon>
        <taxon>Pseudomonadati</taxon>
        <taxon>Pseudomonadota</taxon>
        <taxon>Gammaproteobacteria</taxon>
        <taxon>Lysobacterales</taxon>
        <taxon>Lysobacteraceae</taxon>
        <taxon>Xylella</taxon>
    </lineage>
</organism>
<accession>Z9JJ55</accession>
<dbReference type="OrthoDB" id="6196416at2"/>
<dbReference type="RefSeq" id="WP_038271308.1">
    <property type="nucleotide sequence ID" value="NZ_CP053627.1"/>
</dbReference>
<dbReference type="EMBL" id="JAJPPU010000002">
    <property type="protein sequence ID" value="MCD8473901.1"/>
    <property type="molecule type" value="Genomic_DNA"/>
</dbReference>
<gene>
    <name evidence="1" type="ORF">AF72_07660</name>
    <name evidence="2" type="ORF">LPH55_10660</name>
</gene>
<dbReference type="AlphaFoldDB" id="Z9JJ55"/>